<reference evidence="6 7" key="1">
    <citation type="journal article" date="2012" name="PLoS ONE">
        <title>The purine-utilizing bacterium Clostridium acidurici 9a: a genome-guided metabolic reconsideration.</title>
        <authorList>
            <person name="Hartwich K."/>
            <person name="Poehlein A."/>
            <person name="Daniel R."/>
        </authorList>
    </citation>
    <scope>NUCLEOTIDE SEQUENCE [LARGE SCALE GENOMIC DNA]</scope>
    <source>
        <strain evidence="7">ATCC 7906 / DSM 604 / BCRC 14475 / CIP 104303 / KCTC 5404 / NCIMB 10678 / 9a</strain>
    </source>
</reference>
<feature type="binding site" evidence="4">
    <location>
        <position position="63"/>
    </location>
    <ligand>
        <name>Zn(2+)</name>
        <dbReference type="ChEBI" id="CHEBI:29105"/>
    </ligand>
</feature>
<protein>
    <recommendedName>
        <fullName evidence="4">5-methylthioadenosine/S-adenosylhomocysteine deaminase</fullName>
        <shortName evidence="4">MTA/SAH deaminase</shortName>
        <ecNumber evidence="4">3.5.4.28</ecNumber>
        <ecNumber evidence="4">3.5.4.31</ecNumber>
    </recommendedName>
</protein>
<dbReference type="FunFam" id="3.20.20.140:FF:000014">
    <property type="entry name" value="5-methylthioadenosine/S-adenosylhomocysteine deaminase"/>
    <property type="match status" value="1"/>
</dbReference>
<feature type="binding site" evidence="4">
    <location>
        <position position="92"/>
    </location>
    <ligand>
        <name>substrate</name>
    </ligand>
</feature>
<comment type="catalytic activity">
    <reaction evidence="4">
        <text>S-methyl-5'-thioadenosine + H2O + H(+) = S-methyl-5'-thioinosine + NH4(+)</text>
        <dbReference type="Rhea" id="RHEA:25025"/>
        <dbReference type="ChEBI" id="CHEBI:15377"/>
        <dbReference type="ChEBI" id="CHEBI:15378"/>
        <dbReference type="ChEBI" id="CHEBI:17509"/>
        <dbReference type="ChEBI" id="CHEBI:28938"/>
        <dbReference type="ChEBI" id="CHEBI:48595"/>
        <dbReference type="EC" id="3.5.4.31"/>
    </reaction>
</comment>
<comment type="catalytic activity">
    <reaction evidence="4">
        <text>S-adenosyl-L-homocysteine + H2O + H(+) = S-inosyl-L-homocysteine + NH4(+)</text>
        <dbReference type="Rhea" id="RHEA:20716"/>
        <dbReference type="ChEBI" id="CHEBI:15377"/>
        <dbReference type="ChEBI" id="CHEBI:15378"/>
        <dbReference type="ChEBI" id="CHEBI:28938"/>
        <dbReference type="ChEBI" id="CHEBI:57856"/>
        <dbReference type="ChEBI" id="CHEBI:57985"/>
        <dbReference type="EC" id="3.5.4.28"/>
    </reaction>
</comment>
<keyword evidence="7" id="KW-1185">Reference proteome</keyword>
<organism evidence="6 7">
    <name type="scientific">Gottschalkia acidurici (strain ATCC 7906 / DSM 604 / BCRC 14475 / CIP 104303 / KCTC 5404 / NCIMB 10678 / 9a)</name>
    <name type="common">Clostridium acidurici</name>
    <dbReference type="NCBI Taxonomy" id="1128398"/>
    <lineage>
        <taxon>Bacteria</taxon>
        <taxon>Bacillati</taxon>
        <taxon>Bacillota</taxon>
        <taxon>Tissierellia</taxon>
        <taxon>Tissierellales</taxon>
        <taxon>Gottschalkiaceae</taxon>
        <taxon>Gottschalkia</taxon>
    </lineage>
</organism>
<comment type="function">
    <text evidence="4">Catalyzes the deamination of 5-methylthioadenosine and S-adenosyl-L-homocysteine into 5-methylthioinosine and S-inosyl-L-homocysteine, respectively. Is also able to deaminate adenosine.</text>
</comment>
<dbReference type="HOGENOM" id="CLU_012358_2_1_9"/>
<dbReference type="GO" id="GO:0090614">
    <property type="term" value="F:5'-methylthioadenosine deaminase activity"/>
    <property type="evidence" value="ECO:0007669"/>
    <property type="project" value="UniProtKB-UniRule"/>
</dbReference>
<evidence type="ECO:0000313" key="7">
    <source>
        <dbReference type="Proteomes" id="UP000006094"/>
    </source>
</evidence>
<dbReference type="SUPFAM" id="SSF51556">
    <property type="entry name" value="Metallo-dependent hydrolases"/>
    <property type="match status" value="1"/>
</dbReference>
<dbReference type="KEGG" id="cad:Curi_c20900"/>
<dbReference type="SUPFAM" id="SSF51338">
    <property type="entry name" value="Composite domain of metallo-dependent hydrolases"/>
    <property type="match status" value="1"/>
</dbReference>
<dbReference type="InterPro" id="IPR011059">
    <property type="entry name" value="Metal-dep_hydrolase_composite"/>
</dbReference>
<proteinExistence type="inferred from homology"/>
<keyword evidence="3 4" id="KW-0862">Zinc</keyword>
<dbReference type="InterPro" id="IPR032466">
    <property type="entry name" value="Metal_Hydrolase"/>
</dbReference>
<evidence type="ECO:0000256" key="3">
    <source>
        <dbReference type="ARBA" id="ARBA00022833"/>
    </source>
</evidence>
<comment type="similarity">
    <text evidence="4">Belongs to the metallo-dependent hydrolases superfamily. MTA/SAH deaminase family.</text>
</comment>
<dbReference type="eggNOG" id="COG0402">
    <property type="taxonomic scope" value="Bacteria"/>
</dbReference>
<sequence>MNILIKGTNLITMNENKDIKENIDIAIEGNRIKYIGEIKEDFKVDKVIDGTNKITMPGLVNTHTHIPMSLFRNYADDLPFWEWLHEKILPLEKGLSGDHVYWGSMLSIAEMLSSGITTFVDMYFFMDDISKAVEETGIRGCLALSLSGNEITGESQLIETKKFIEKWNGKANGRIKTRIAPHAPYSCTPEFLNQIISLAKEYNQGINIHVSESKKEMEDSYKLYGKSPIEHINDLGLFDVPTIAVHCVQLSDRDINILKEKEVTVANNPGSNLKLANGFARVDALLKAGVNVTLGTDGSASNNNLNMFEEMNLAALINKGVTEDPLSVPAYTALEMATINGAKAIGLEDEIGSIEIGKKADIIMIDINKPHFYPRYNLISSLVYSAQASDVDTVIIDGEILMEEKKLKTIDVESVMKKCRKDGKGLT</sequence>
<dbReference type="RefSeq" id="WP_014968230.1">
    <property type="nucleotide sequence ID" value="NC_018664.1"/>
</dbReference>
<feature type="binding site" evidence="4">
    <location>
        <position position="209"/>
    </location>
    <ligand>
        <name>Zn(2+)</name>
        <dbReference type="ChEBI" id="CHEBI:29105"/>
    </ligand>
</feature>
<dbReference type="InterPro" id="IPR023512">
    <property type="entry name" value="Deaminase_MtaD/DadD"/>
</dbReference>
<dbReference type="EC" id="3.5.4.28" evidence="4"/>
<feature type="binding site" evidence="4">
    <location>
        <position position="65"/>
    </location>
    <ligand>
        <name>Zn(2+)</name>
        <dbReference type="ChEBI" id="CHEBI:29105"/>
    </ligand>
</feature>
<feature type="domain" description="Amidohydrolase-related" evidence="5">
    <location>
        <begin position="55"/>
        <end position="400"/>
    </location>
</feature>
<feature type="binding site" evidence="4">
    <location>
        <position position="297"/>
    </location>
    <ligand>
        <name>substrate</name>
    </ligand>
</feature>
<dbReference type="STRING" id="1128398.Curi_c20900"/>
<evidence type="ECO:0000313" key="6">
    <source>
        <dbReference type="EMBL" id="AFS79094.1"/>
    </source>
</evidence>
<dbReference type="PANTHER" id="PTHR43794:SF11">
    <property type="entry name" value="AMIDOHYDROLASE-RELATED DOMAIN-CONTAINING PROTEIN"/>
    <property type="match status" value="1"/>
</dbReference>
<dbReference type="Gene3D" id="3.20.20.140">
    <property type="entry name" value="Metal-dependent hydrolases"/>
    <property type="match status" value="1"/>
</dbReference>
<dbReference type="PANTHER" id="PTHR43794">
    <property type="entry name" value="AMINOHYDROLASE SSNA-RELATED"/>
    <property type="match status" value="1"/>
</dbReference>
<dbReference type="EC" id="3.5.4.31" evidence="4"/>
<dbReference type="InterPro" id="IPR050287">
    <property type="entry name" value="MTA/SAH_deaminase"/>
</dbReference>
<dbReference type="PATRIC" id="fig|1128398.3.peg.2155"/>
<feature type="binding site" evidence="4">
    <location>
        <position position="297"/>
    </location>
    <ligand>
        <name>Zn(2+)</name>
        <dbReference type="ChEBI" id="CHEBI:29105"/>
    </ligand>
</feature>
<dbReference type="AlphaFoldDB" id="K0B0N9"/>
<evidence type="ECO:0000256" key="4">
    <source>
        <dbReference type="HAMAP-Rule" id="MF_01281"/>
    </source>
</evidence>
<dbReference type="GO" id="GO:0046872">
    <property type="term" value="F:metal ion binding"/>
    <property type="evidence" value="ECO:0007669"/>
    <property type="project" value="UniProtKB-KW"/>
</dbReference>
<dbReference type="EMBL" id="CP003326">
    <property type="protein sequence ID" value="AFS79094.1"/>
    <property type="molecule type" value="Genomic_DNA"/>
</dbReference>
<keyword evidence="2 4" id="KW-0378">Hydrolase</keyword>
<name>K0B0N9_GOTA9</name>
<dbReference type="OrthoDB" id="9807210at2"/>
<dbReference type="Pfam" id="PF01979">
    <property type="entry name" value="Amidohydro_1"/>
    <property type="match status" value="1"/>
</dbReference>
<dbReference type="CDD" id="cd01298">
    <property type="entry name" value="ATZ_TRZ_like"/>
    <property type="match status" value="1"/>
</dbReference>
<gene>
    <name evidence="4 6" type="primary">mtaD</name>
    <name evidence="6" type="ordered locus">Curi_c20900</name>
</gene>
<feature type="binding site" evidence="4">
    <location>
        <position position="212"/>
    </location>
    <ligand>
        <name>substrate</name>
    </ligand>
</feature>
<comment type="caution">
    <text evidence="4">Lacks conserved residue(s) required for the propagation of feature annotation.</text>
</comment>
<dbReference type="Gene3D" id="2.30.40.10">
    <property type="entry name" value="Urease, subunit C, domain 1"/>
    <property type="match status" value="1"/>
</dbReference>
<evidence type="ECO:0000259" key="5">
    <source>
        <dbReference type="Pfam" id="PF01979"/>
    </source>
</evidence>
<dbReference type="GO" id="GO:0050270">
    <property type="term" value="F:S-adenosylhomocysteine deaminase activity"/>
    <property type="evidence" value="ECO:0007669"/>
    <property type="project" value="UniProtKB-UniRule"/>
</dbReference>
<dbReference type="HAMAP" id="MF_01281">
    <property type="entry name" value="MTA_SAH_deamin"/>
    <property type="match status" value="1"/>
</dbReference>
<keyword evidence="1 4" id="KW-0479">Metal-binding</keyword>
<evidence type="ECO:0000256" key="1">
    <source>
        <dbReference type="ARBA" id="ARBA00022723"/>
    </source>
</evidence>
<evidence type="ECO:0000256" key="2">
    <source>
        <dbReference type="ARBA" id="ARBA00022801"/>
    </source>
</evidence>
<comment type="cofactor">
    <cofactor evidence="4">
        <name>Zn(2+)</name>
        <dbReference type="ChEBI" id="CHEBI:29105"/>
    </cofactor>
    <text evidence="4">Binds 1 zinc ion per subunit.</text>
</comment>
<dbReference type="InterPro" id="IPR006680">
    <property type="entry name" value="Amidohydro-rel"/>
</dbReference>
<dbReference type="Proteomes" id="UP000006094">
    <property type="component" value="Chromosome"/>
</dbReference>
<feature type="binding site" evidence="4">
    <location>
        <position position="182"/>
    </location>
    <ligand>
        <name>substrate</name>
    </ligand>
</feature>
<accession>K0B0N9</accession>